<reference evidence="1" key="2">
    <citation type="submission" date="2020-06" db="EMBL/GenBank/DDBJ databases">
        <title>Helianthus annuus Genome sequencing and assembly Release 2.</title>
        <authorList>
            <person name="Gouzy J."/>
            <person name="Langlade N."/>
            <person name="Munos S."/>
        </authorList>
    </citation>
    <scope>NUCLEOTIDE SEQUENCE</scope>
    <source>
        <tissue evidence="1">Leaves</tissue>
    </source>
</reference>
<sequence>MKYLHARASDFHPKHNIYCILEEDYPNIEPFKDVVLFFRESRIFKALMEKHRCYASHARTFWNAAHYVKAEKVIHSAVRIKDDKNKDVDLPVKITVGDVRRVFNLQDKDEDPIIIPERLCKGFWLRMGYIGYINDKGYIKSKFCRPYKFLVHCVIHALSHRKGAYDESSDYIMNIITCFELNRPYNISQVIFNHMLDNIKGEYPRFVQMLLDDQIPNLPKDPSDELPLEHMDSETLKRLDRYRVVKPEDEPRYRQKFGKIKKSDYVAPE</sequence>
<organism evidence="1 2">
    <name type="scientific">Helianthus annuus</name>
    <name type="common">Common sunflower</name>
    <dbReference type="NCBI Taxonomy" id="4232"/>
    <lineage>
        <taxon>Eukaryota</taxon>
        <taxon>Viridiplantae</taxon>
        <taxon>Streptophyta</taxon>
        <taxon>Embryophyta</taxon>
        <taxon>Tracheophyta</taxon>
        <taxon>Spermatophyta</taxon>
        <taxon>Magnoliopsida</taxon>
        <taxon>eudicotyledons</taxon>
        <taxon>Gunneridae</taxon>
        <taxon>Pentapetalae</taxon>
        <taxon>asterids</taxon>
        <taxon>campanulids</taxon>
        <taxon>Asterales</taxon>
        <taxon>Asteraceae</taxon>
        <taxon>Asteroideae</taxon>
        <taxon>Heliantheae alliance</taxon>
        <taxon>Heliantheae</taxon>
        <taxon>Helianthus</taxon>
    </lineage>
</organism>
<comment type="caution">
    <text evidence="1">The sequence shown here is derived from an EMBL/GenBank/DDBJ whole genome shotgun (WGS) entry which is preliminary data.</text>
</comment>
<reference evidence="1" key="1">
    <citation type="journal article" date="2017" name="Nature">
        <title>The sunflower genome provides insights into oil metabolism, flowering and Asterid evolution.</title>
        <authorList>
            <person name="Badouin H."/>
            <person name="Gouzy J."/>
            <person name="Grassa C.J."/>
            <person name="Murat F."/>
            <person name="Staton S.E."/>
            <person name="Cottret L."/>
            <person name="Lelandais-Briere C."/>
            <person name="Owens G.L."/>
            <person name="Carrere S."/>
            <person name="Mayjonade B."/>
            <person name="Legrand L."/>
            <person name="Gill N."/>
            <person name="Kane N.C."/>
            <person name="Bowers J.E."/>
            <person name="Hubner S."/>
            <person name="Bellec A."/>
            <person name="Berard A."/>
            <person name="Berges H."/>
            <person name="Blanchet N."/>
            <person name="Boniface M.C."/>
            <person name="Brunel D."/>
            <person name="Catrice O."/>
            <person name="Chaidir N."/>
            <person name="Claudel C."/>
            <person name="Donnadieu C."/>
            <person name="Faraut T."/>
            <person name="Fievet G."/>
            <person name="Helmstetter N."/>
            <person name="King M."/>
            <person name="Knapp S.J."/>
            <person name="Lai Z."/>
            <person name="Le Paslier M.C."/>
            <person name="Lippi Y."/>
            <person name="Lorenzon L."/>
            <person name="Mandel J.R."/>
            <person name="Marage G."/>
            <person name="Marchand G."/>
            <person name="Marquand E."/>
            <person name="Bret-Mestries E."/>
            <person name="Morien E."/>
            <person name="Nambeesan S."/>
            <person name="Nguyen T."/>
            <person name="Pegot-Espagnet P."/>
            <person name="Pouilly N."/>
            <person name="Raftis F."/>
            <person name="Sallet E."/>
            <person name="Schiex T."/>
            <person name="Thomas J."/>
            <person name="Vandecasteele C."/>
            <person name="Vares D."/>
            <person name="Vear F."/>
            <person name="Vautrin S."/>
            <person name="Crespi M."/>
            <person name="Mangin B."/>
            <person name="Burke J.M."/>
            <person name="Salse J."/>
            <person name="Munos S."/>
            <person name="Vincourt P."/>
            <person name="Rieseberg L.H."/>
            <person name="Langlade N.B."/>
        </authorList>
    </citation>
    <scope>NUCLEOTIDE SEQUENCE</scope>
    <source>
        <tissue evidence="1">Leaves</tissue>
    </source>
</reference>
<dbReference type="Proteomes" id="UP000215914">
    <property type="component" value="Unassembled WGS sequence"/>
</dbReference>
<proteinExistence type="predicted"/>
<evidence type="ECO:0000313" key="2">
    <source>
        <dbReference type="Proteomes" id="UP000215914"/>
    </source>
</evidence>
<evidence type="ECO:0000313" key="1">
    <source>
        <dbReference type="EMBL" id="KAF5813572.1"/>
    </source>
</evidence>
<dbReference type="Gramene" id="mRNA:HanXRQr2_Chr03g0100161">
    <property type="protein sequence ID" value="CDS:HanXRQr2_Chr03g0100161.1"/>
    <property type="gene ID" value="HanXRQr2_Chr03g0100161"/>
</dbReference>
<accession>A0A9K3JEP1</accession>
<protein>
    <submittedName>
        <fullName evidence="1">Uncharacterized protein</fullName>
    </submittedName>
</protein>
<dbReference type="AlphaFoldDB" id="A0A9K3JEP1"/>
<name>A0A9K3JEP1_HELAN</name>
<dbReference type="EMBL" id="MNCJ02000318">
    <property type="protein sequence ID" value="KAF5813572.1"/>
    <property type="molecule type" value="Genomic_DNA"/>
</dbReference>
<keyword evidence="2" id="KW-1185">Reference proteome</keyword>
<gene>
    <name evidence="1" type="ORF">HanXRQr2_Chr03g0100161</name>
</gene>